<protein>
    <submittedName>
        <fullName evidence="1">Uncharacterized protein</fullName>
    </submittedName>
</protein>
<reference evidence="1" key="1">
    <citation type="journal article" date="2017" name="Nature">
        <title>The sunflower genome provides insights into oil metabolism, flowering and Asterid evolution.</title>
        <authorList>
            <person name="Badouin H."/>
            <person name="Gouzy J."/>
            <person name="Grassa C.J."/>
            <person name="Murat F."/>
            <person name="Staton S.E."/>
            <person name="Cottret L."/>
            <person name="Lelandais-Briere C."/>
            <person name="Owens G.L."/>
            <person name="Carrere S."/>
            <person name="Mayjonade B."/>
            <person name="Legrand L."/>
            <person name="Gill N."/>
            <person name="Kane N.C."/>
            <person name="Bowers J.E."/>
            <person name="Hubner S."/>
            <person name="Bellec A."/>
            <person name="Berard A."/>
            <person name="Berges H."/>
            <person name="Blanchet N."/>
            <person name="Boniface M.C."/>
            <person name="Brunel D."/>
            <person name="Catrice O."/>
            <person name="Chaidir N."/>
            <person name="Claudel C."/>
            <person name="Donnadieu C."/>
            <person name="Faraut T."/>
            <person name="Fievet G."/>
            <person name="Helmstetter N."/>
            <person name="King M."/>
            <person name="Knapp S.J."/>
            <person name="Lai Z."/>
            <person name="Le Paslier M.C."/>
            <person name="Lippi Y."/>
            <person name="Lorenzon L."/>
            <person name="Mandel J.R."/>
            <person name="Marage G."/>
            <person name="Marchand G."/>
            <person name="Marquand E."/>
            <person name="Bret-Mestries E."/>
            <person name="Morien E."/>
            <person name="Nambeesan S."/>
            <person name="Nguyen T."/>
            <person name="Pegot-Espagnet P."/>
            <person name="Pouilly N."/>
            <person name="Raftis F."/>
            <person name="Sallet E."/>
            <person name="Schiex T."/>
            <person name="Thomas J."/>
            <person name="Vandecasteele C."/>
            <person name="Vares D."/>
            <person name="Vear F."/>
            <person name="Vautrin S."/>
            <person name="Crespi M."/>
            <person name="Mangin B."/>
            <person name="Burke J.M."/>
            <person name="Salse J."/>
            <person name="Munos S."/>
            <person name="Vincourt P."/>
            <person name="Rieseberg L.H."/>
            <person name="Langlade N.B."/>
        </authorList>
    </citation>
    <scope>NUCLEOTIDE SEQUENCE</scope>
    <source>
        <tissue evidence="1">Leaves</tissue>
    </source>
</reference>
<proteinExistence type="predicted"/>
<dbReference type="AlphaFoldDB" id="A0A9K3J4G0"/>
<name>A0A9K3J4G0_HELAN</name>
<dbReference type="EMBL" id="MNCJ02000319">
    <property type="protein sequence ID" value="KAF5808092.1"/>
    <property type="molecule type" value="Genomic_DNA"/>
</dbReference>
<dbReference type="Gramene" id="mRNA:HanXRQr2_Chr04g0141531">
    <property type="protein sequence ID" value="CDS:HanXRQr2_Chr04g0141531.1"/>
    <property type="gene ID" value="HanXRQr2_Chr04g0141531"/>
</dbReference>
<dbReference type="Proteomes" id="UP000215914">
    <property type="component" value="Unassembled WGS sequence"/>
</dbReference>
<gene>
    <name evidence="1" type="ORF">HanXRQr2_Chr04g0141531</name>
</gene>
<evidence type="ECO:0000313" key="2">
    <source>
        <dbReference type="Proteomes" id="UP000215914"/>
    </source>
</evidence>
<evidence type="ECO:0000313" key="1">
    <source>
        <dbReference type="EMBL" id="KAF5808092.1"/>
    </source>
</evidence>
<sequence>MNLGSFVDLKPPNRLPLISSEVCAIDNLMKKSDRNPNPNIRKVFIEEIGMGIEVG</sequence>
<organism evidence="1 2">
    <name type="scientific">Helianthus annuus</name>
    <name type="common">Common sunflower</name>
    <dbReference type="NCBI Taxonomy" id="4232"/>
    <lineage>
        <taxon>Eukaryota</taxon>
        <taxon>Viridiplantae</taxon>
        <taxon>Streptophyta</taxon>
        <taxon>Embryophyta</taxon>
        <taxon>Tracheophyta</taxon>
        <taxon>Spermatophyta</taxon>
        <taxon>Magnoliopsida</taxon>
        <taxon>eudicotyledons</taxon>
        <taxon>Gunneridae</taxon>
        <taxon>Pentapetalae</taxon>
        <taxon>asterids</taxon>
        <taxon>campanulids</taxon>
        <taxon>Asterales</taxon>
        <taxon>Asteraceae</taxon>
        <taxon>Asteroideae</taxon>
        <taxon>Heliantheae alliance</taxon>
        <taxon>Heliantheae</taxon>
        <taxon>Helianthus</taxon>
    </lineage>
</organism>
<keyword evidence="2" id="KW-1185">Reference proteome</keyword>
<comment type="caution">
    <text evidence="1">The sequence shown here is derived from an EMBL/GenBank/DDBJ whole genome shotgun (WGS) entry which is preliminary data.</text>
</comment>
<reference evidence="1" key="2">
    <citation type="submission" date="2020-06" db="EMBL/GenBank/DDBJ databases">
        <title>Helianthus annuus Genome sequencing and assembly Release 2.</title>
        <authorList>
            <person name="Gouzy J."/>
            <person name="Langlade N."/>
            <person name="Munos S."/>
        </authorList>
    </citation>
    <scope>NUCLEOTIDE SEQUENCE</scope>
    <source>
        <tissue evidence="1">Leaves</tissue>
    </source>
</reference>
<accession>A0A9K3J4G0</accession>